<feature type="compositionally biased region" description="Low complexity" evidence="8">
    <location>
        <begin position="1152"/>
        <end position="1162"/>
    </location>
</feature>
<feature type="compositionally biased region" description="Basic and acidic residues" evidence="8">
    <location>
        <begin position="752"/>
        <end position="763"/>
    </location>
</feature>
<feature type="compositionally biased region" description="Basic and acidic residues" evidence="8">
    <location>
        <begin position="1123"/>
        <end position="1133"/>
    </location>
</feature>
<feature type="region of interest" description="Disordered" evidence="8">
    <location>
        <begin position="747"/>
        <end position="780"/>
    </location>
</feature>
<dbReference type="PROSITE" id="PS50013">
    <property type="entry name" value="CHROMO_2"/>
    <property type="match status" value="1"/>
</dbReference>
<dbReference type="PROSITE" id="PS50950">
    <property type="entry name" value="ZF_THAP"/>
    <property type="match status" value="1"/>
</dbReference>
<keyword evidence="5 7" id="KW-0238">DNA-binding</keyword>
<evidence type="ECO:0000256" key="3">
    <source>
        <dbReference type="ARBA" id="ARBA00022771"/>
    </source>
</evidence>
<dbReference type="InterPro" id="IPR000953">
    <property type="entry name" value="Chromo/chromo_shadow_dom"/>
</dbReference>
<evidence type="ECO:0000313" key="11">
    <source>
        <dbReference type="EMBL" id="CAH0384589.1"/>
    </source>
</evidence>
<protein>
    <recommendedName>
        <fullName evidence="13">Chromo domain-containing protein</fullName>
    </recommendedName>
</protein>
<dbReference type="InterPro" id="IPR023779">
    <property type="entry name" value="Chromodomain_CS"/>
</dbReference>
<feature type="region of interest" description="Disordered" evidence="8">
    <location>
        <begin position="305"/>
        <end position="326"/>
    </location>
</feature>
<organism evidence="11 12">
    <name type="scientific">Bemisia tabaci</name>
    <name type="common">Sweetpotato whitefly</name>
    <name type="synonym">Aleurodes tabaci</name>
    <dbReference type="NCBI Taxonomy" id="7038"/>
    <lineage>
        <taxon>Eukaryota</taxon>
        <taxon>Metazoa</taxon>
        <taxon>Ecdysozoa</taxon>
        <taxon>Arthropoda</taxon>
        <taxon>Hexapoda</taxon>
        <taxon>Insecta</taxon>
        <taxon>Pterygota</taxon>
        <taxon>Neoptera</taxon>
        <taxon>Paraneoptera</taxon>
        <taxon>Hemiptera</taxon>
        <taxon>Sternorrhyncha</taxon>
        <taxon>Aleyrodoidea</taxon>
        <taxon>Aleyrodidae</taxon>
        <taxon>Aleyrodinae</taxon>
        <taxon>Bemisia</taxon>
    </lineage>
</organism>
<feature type="domain" description="Chromo" evidence="9">
    <location>
        <begin position="651"/>
        <end position="712"/>
    </location>
</feature>
<feature type="region of interest" description="Disordered" evidence="8">
    <location>
        <begin position="571"/>
        <end position="651"/>
    </location>
</feature>
<dbReference type="SMART" id="SM00692">
    <property type="entry name" value="DM3"/>
    <property type="match status" value="1"/>
</dbReference>
<keyword evidence="2" id="KW-0479">Metal-binding</keyword>
<dbReference type="Pfam" id="PF00385">
    <property type="entry name" value="Chromo"/>
    <property type="match status" value="1"/>
</dbReference>
<keyword evidence="4" id="KW-0862">Zinc</keyword>
<dbReference type="Gene3D" id="2.40.50.40">
    <property type="match status" value="1"/>
</dbReference>
<name>A0A9P0A6U4_BEMTA</name>
<evidence type="ECO:0000256" key="8">
    <source>
        <dbReference type="SAM" id="MobiDB-lite"/>
    </source>
</evidence>
<dbReference type="InterPro" id="IPR051219">
    <property type="entry name" value="Heterochromatin_chromo-domain"/>
</dbReference>
<evidence type="ECO:0000256" key="1">
    <source>
        <dbReference type="ARBA" id="ARBA00004123"/>
    </source>
</evidence>
<dbReference type="EMBL" id="OU963863">
    <property type="protein sequence ID" value="CAH0384589.1"/>
    <property type="molecule type" value="Genomic_DNA"/>
</dbReference>
<evidence type="ECO:0000259" key="10">
    <source>
        <dbReference type="PROSITE" id="PS50950"/>
    </source>
</evidence>
<proteinExistence type="predicted"/>
<evidence type="ECO:0000256" key="4">
    <source>
        <dbReference type="ARBA" id="ARBA00022833"/>
    </source>
</evidence>
<feature type="compositionally biased region" description="Acidic residues" evidence="8">
    <location>
        <begin position="1087"/>
        <end position="1097"/>
    </location>
</feature>
<reference evidence="11" key="1">
    <citation type="submission" date="2021-12" db="EMBL/GenBank/DDBJ databases">
        <authorList>
            <person name="King R."/>
        </authorList>
    </citation>
    <scope>NUCLEOTIDE SEQUENCE</scope>
</reference>
<dbReference type="InterPro" id="IPR016197">
    <property type="entry name" value="Chromo-like_dom_sf"/>
</dbReference>
<feature type="compositionally biased region" description="Acidic residues" evidence="8">
    <location>
        <begin position="640"/>
        <end position="651"/>
    </location>
</feature>
<evidence type="ECO:0000256" key="5">
    <source>
        <dbReference type="ARBA" id="ARBA00023125"/>
    </source>
</evidence>
<dbReference type="GO" id="GO:0008270">
    <property type="term" value="F:zinc ion binding"/>
    <property type="evidence" value="ECO:0007669"/>
    <property type="project" value="UniProtKB-KW"/>
</dbReference>
<dbReference type="PROSITE" id="PS00598">
    <property type="entry name" value="CHROMO_1"/>
    <property type="match status" value="1"/>
</dbReference>
<evidence type="ECO:0000313" key="12">
    <source>
        <dbReference type="Proteomes" id="UP001152759"/>
    </source>
</evidence>
<dbReference type="GO" id="GO:0005634">
    <property type="term" value="C:nucleus"/>
    <property type="evidence" value="ECO:0007669"/>
    <property type="project" value="UniProtKB-SubCell"/>
</dbReference>
<feature type="region of interest" description="Disordered" evidence="8">
    <location>
        <begin position="1084"/>
        <end position="1188"/>
    </location>
</feature>
<dbReference type="Proteomes" id="UP001152759">
    <property type="component" value="Chromosome 2"/>
</dbReference>
<dbReference type="GO" id="GO:0003677">
    <property type="term" value="F:DNA binding"/>
    <property type="evidence" value="ECO:0007669"/>
    <property type="project" value="UniProtKB-UniRule"/>
</dbReference>
<keyword evidence="6" id="KW-0539">Nucleus</keyword>
<dbReference type="SMART" id="SM00298">
    <property type="entry name" value="CHROMO"/>
    <property type="match status" value="1"/>
</dbReference>
<keyword evidence="12" id="KW-1185">Reference proteome</keyword>
<dbReference type="SMART" id="SM00980">
    <property type="entry name" value="THAP"/>
    <property type="match status" value="1"/>
</dbReference>
<dbReference type="CDD" id="cd00024">
    <property type="entry name" value="CD_CSD"/>
    <property type="match status" value="1"/>
</dbReference>
<comment type="subcellular location">
    <subcellularLocation>
        <location evidence="1">Nucleus</location>
    </subcellularLocation>
</comment>
<evidence type="ECO:0008006" key="13">
    <source>
        <dbReference type="Google" id="ProtNLM"/>
    </source>
</evidence>
<feature type="compositionally biased region" description="Pro residues" evidence="8">
    <location>
        <begin position="1134"/>
        <end position="1151"/>
    </location>
</feature>
<dbReference type="SUPFAM" id="SSF57716">
    <property type="entry name" value="Glucocorticoid receptor-like (DNA-binding domain)"/>
    <property type="match status" value="1"/>
</dbReference>
<gene>
    <name evidence="11" type="ORF">BEMITA_LOCUS3899</name>
</gene>
<dbReference type="InterPro" id="IPR006612">
    <property type="entry name" value="THAP_Znf"/>
</dbReference>
<accession>A0A9P0A6U4</accession>
<dbReference type="InterPro" id="IPR023780">
    <property type="entry name" value="Chromo_domain"/>
</dbReference>
<dbReference type="PANTHER" id="PTHR22812">
    <property type="entry name" value="CHROMOBOX PROTEIN"/>
    <property type="match status" value="1"/>
</dbReference>
<feature type="compositionally biased region" description="Polar residues" evidence="8">
    <location>
        <begin position="1163"/>
        <end position="1173"/>
    </location>
</feature>
<sequence>MVYNKCVVKGCTTTSLKKNIALFDTPDNEALFARWQENIITNDGQPITVNSKVCELHFNARCIRKEIVSHRNYKNSLRSVLSRNAIPCLKLGQTEVKESTSDAAKQEAVANIEVKNETDVEQTHTADISTDEAAIELTENSIQQEETNIQETNNSICDLNLGDNHDRLITRNESELEQVPLSSTDGGSVSVAPEESSDSVKRELAVEENTGMPSVEEPEISEKEMVNIDREGKSESPKEISTAPDEENMVLALESIDNTTDGDTAFNEKDVDDHITADVNQSDLNDFHTTDGTRATVYDANVNEEMTNSPQSTSVTEGEPKDPNGEICQKTSDINTYEAEIPVENMCGTGVRFESNSGTVSITDNEVKTNTSSGAIEVNMKDAAIEAGKLDVLVCGNCHTIFHFIEEFQAHKSAAVCNETSSLKSNITEPKPQVWAFLIWKNSQIEDGSSWKLYQKWCQMTDSEKSVWIAAGARLQECAAVSRLKHFPKGKKQLESSEKINRTLQKSPNRGQIRPPHLTVSGKFLSLTSNEKLLELENKCSHEFVKALNHAAKSSADKKHLDDAERIGTSNNLRTNLDSEGEFYSSGIDDSDSLQRPEASDGIVQSFQIKEEVTSDDGESNLTGKVRKPQSRPAKSGTTADDEEEDSNEEYSVERIVARRYNTKKKQFEYLLKWEGYPPDQNTWEPADNLSDCQHLLKAYEANIAKMQQNAKMKSTLASPKVGEKVNEQGRPIRNSKQKALSQVKEWCGTMRMDESGKRRNSDSTDDEGPSGSKKMKLDKNEMFSAFKYSSRTESPKTAVNGVPERQQVLSRLAAELGIGPDSDSSPNKSIKPVVRSISSLSQQNQEVLVASAKGVVKVDPSQVPNLSSGVYIMSNKSGIVKLDSLSPQKALSSLRKTGVLPQTSKGGVVVLQSPTQRGVPKSGIVRKNQVPQKVQEALPNSPKVPVHRSILPRSLLNNSPRPTGLLRPSGTSTPRPLQRIATPRVPVSSTRPPPLSKIQFPPLRPRGPNPVGRPPKDRVKPIQSILGSALLASEDKVAALKGKSLNVSPGTLLKKSVAKPQSSPSAKLVDNDKILMEFHTAKSDSDSDYGLEDDFPSDLPPIEAVENSPPRPLTLDPYTGERLAKAEGERTPSPEPTPPPTPPPKTPEPAPSSESTESTETIDMQTEHSSQGHFIKVEMSPGGTTGMVTEALSNSQEEGAEFASLGDECNVGGLRVKKILSPSSELEHQQIILQQQEGVMMEGVETGDDIIHVTGEDGTVYQVSSSQLNGETILLEGAEGTQQCVFVTQGGEDGSVLAIDPSQYANSVGQLMPEQMEASANGAASITIESGEGEDQAQVVAQLVEAGEPCGGGLRKVVLMLPDGNLMMTEVDEEQFAALELDK</sequence>
<evidence type="ECO:0000259" key="9">
    <source>
        <dbReference type="PROSITE" id="PS50013"/>
    </source>
</evidence>
<dbReference type="GO" id="GO:0005694">
    <property type="term" value="C:chromosome"/>
    <property type="evidence" value="ECO:0007669"/>
    <property type="project" value="UniProtKB-ARBA"/>
</dbReference>
<keyword evidence="3 7" id="KW-0863">Zinc-finger</keyword>
<dbReference type="Pfam" id="PF05485">
    <property type="entry name" value="THAP"/>
    <property type="match status" value="1"/>
</dbReference>
<evidence type="ECO:0000256" key="7">
    <source>
        <dbReference type="PROSITE-ProRule" id="PRU00309"/>
    </source>
</evidence>
<feature type="compositionally biased region" description="Pro residues" evidence="8">
    <location>
        <begin position="1003"/>
        <end position="1014"/>
    </location>
</feature>
<feature type="region of interest" description="Disordered" evidence="8">
    <location>
        <begin position="176"/>
        <end position="202"/>
    </location>
</feature>
<dbReference type="SUPFAM" id="SSF54160">
    <property type="entry name" value="Chromo domain-like"/>
    <property type="match status" value="1"/>
</dbReference>
<feature type="domain" description="THAP-type" evidence="10">
    <location>
        <begin position="1"/>
        <end position="90"/>
    </location>
</feature>
<evidence type="ECO:0000256" key="6">
    <source>
        <dbReference type="ARBA" id="ARBA00023242"/>
    </source>
</evidence>
<feature type="compositionally biased region" description="Polar residues" evidence="8">
    <location>
        <begin position="305"/>
        <end position="316"/>
    </location>
</feature>
<feature type="region of interest" description="Disordered" evidence="8">
    <location>
        <begin position="937"/>
        <end position="1020"/>
    </location>
</feature>
<evidence type="ECO:0000256" key="2">
    <source>
        <dbReference type="ARBA" id="ARBA00022723"/>
    </source>
</evidence>